<dbReference type="GeneTree" id="ENSGT00940000155717"/>
<sequence length="108" mass="12220">MADVICGGWSETKTADEQIQKICDNVKNQVEKETHENYVEFHAVEYRSQVVAGANYLIKFFVTSMCVHVGGTSYLHLMVWQRLPCDGGQDALTGVQQHHHKDDPLVPF</sequence>
<dbReference type="Pfam" id="PF00031">
    <property type="entry name" value="Cystatin"/>
    <property type="match status" value="1"/>
</dbReference>
<dbReference type="STRING" id="32507.ENSNBRP00000029826"/>
<dbReference type="PANTHER" id="PTHR11414:SF21">
    <property type="entry name" value="CYSTATIN 14A, TANDEM DUPLICATE 1-RELATED"/>
    <property type="match status" value="1"/>
</dbReference>
<dbReference type="InterPro" id="IPR000010">
    <property type="entry name" value="Cystatin_dom"/>
</dbReference>
<evidence type="ECO:0000256" key="8">
    <source>
        <dbReference type="ARBA" id="ARBA00041437"/>
    </source>
</evidence>
<evidence type="ECO:0000256" key="3">
    <source>
        <dbReference type="ARBA" id="ARBA00022490"/>
    </source>
</evidence>
<dbReference type="SMART" id="SM00043">
    <property type="entry name" value="CY"/>
    <property type="match status" value="1"/>
</dbReference>
<dbReference type="Ensembl" id="ENSNBRT00000030589.1">
    <property type="protein sequence ID" value="ENSNBRP00000029826.1"/>
    <property type="gene ID" value="ENSNBRG00000022630.1"/>
</dbReference>
<dbReference type="GO" id="GO:0004869">
    <property type="term" value="F:cysteine-type endopeptidase inhibitor activity"/>
    <property type="evidence" value="ECO:0007669"/>
    <property type="project" value="UniProtKB-KW"/>
</dbReference>
<dbReference type="PRINTS" id="PR00295">
    <property type="entry name" value="STEFINA"/>
</dbReference>
<dbReference type="GO" id="GO:0002376">
    <property type="term" value="P:immune system process"/>
    <property type="evidence" value="ECO:0007669"/>
    <property type="project" value="UniProtKB-KW"/>
</dbReference>
<feature type="domain" description="Cystatin" evidence="9">
    <location>
        <begin position="4"/>
        <end position="86"/>
    </location>
</feature>
<proteinExistence type="inferred from homology"/>
<reference evidence="10" key="1">
    <citation type="submission" date="2025-08" db="UniProtKB">
        <authorList>
            <consortium name="Ensembl"/>
        </authorList>
    </citation>
    <scope>IDENTIFICATION</scope>
</reference>
<dbReference type="InterPro" id="IPR046350">
    <property type="entry name" value="Cystatin_sf"/>
</dbReference>
<evidence type="ECO:0000256" key="6">
    <source>
        <dbReference type="ARBA" id="ARBA00022859"/>
    </source>
</evidence>
<organism evidence="10 11">
    <name type="scientific">Neolamprologus brichardi</name>
    <name type="common">Fairy cichlid</name>
    <name type="synonym">Lamprologus brichardi</name>
    <dbReference type="NCBI Taxonomy" id="32507"/>
    <lineage>
        <taxon>Eukaryota</taxon>
        <taxon>Metazoa</taxon>
        <taxon>Chordata</taxon>
        <taxon>Craniata</taxon>
        <taxon>Vertebrata</taxon>
        <taxon>Euteleostomi</taxon>
        <taxon>Actinopterygii</taxon>
        <taxon>Neopterygii</taxon>
        <taxon>Teleostei</taxon>
        <taxon>Neoteleostei</taxon>
        <taxon>Acanthomorphata</taxon>
        <taxon>Ovalentaria</taxon>
        <taxon>Cichlomorphae</taxon>
        <taxon>Cichliformes</taxon>
        <taxon>Cichlidae</taxon>
        <taxon>African cichlids</taxon>
        <taxon>Pseudocrenilabrinae</taxon>
        <taxon>Lamprologini</taxon>
        <taxon>Neolamprologus</taxon>
    </lineage>
</organism>
<dbReference type="CDD" id="cd00042">
    <property type="entry name" value="CY"/>
    <property type="match status" value="1"/>
</dbReference>
<evidence type="ECO:0000256" key="5">
    <source>
        <dbReference type="ARBA" id="ARBA00022704"/>
    </source>
</evidence>
<keyword evidence="11" id="KW-1185">Reference proteome</keyword>
<comment type="similarity">
    <text evidence="2">Belongs to the cystatin family.</text>
</comment>
<dbReference type="FunFam" id="3.10.450.10:FF:000001">
    <property type="entry name" value="Cystatin-A"/>
    <property type="match status" value="1"/>
</dbReference>
<keyword evidence="3" id="KW-0963">Cytoplasm</keyword>
<keyword evidence="6" id="KW-0391">Immunity</keyword>
<dbReference type="Bgee" id="ENSNBRG00000022630">
    <property type="expression patterns" value="Expressed in zone of skin and 2 other cell types or tissues"/>
</dbReference>
<dbReference type="SUPFAM" id="SSF54403">
    <property type="entry name" value="Cystatin/monellin"/>
    <property type="match status" value="1"/>
</dbReference>
<keyword evidence="5" id="KW-0789">Thiol protease inhibitor</keyword>
<evidence type="ECO:0000256" key="2">
    <source>
        <dbReference type="ARBA" id="ARBA00009403"/>
    </source>
</evidence>
<evidence type="ECO:0000256" key="1">
    <source>
        <dbReference type="ARBA" id="ARBA00004496"/>
    </source>
</evidence>
<evidence type="ECO:0000256" key="7">
    <source>
        <dbReference type="ARBA" id="ARBA00040677"/>
    </source>
</evidence>
<dbReference type="PANTHER" id="PTHR11414">
    <property type="entry name" value="CYSTATIN FAMILY MEMBER"/>
    <property type="match status" value="1"/>
</dbReference>
<evidence type="ECO:0000313" key="11">
    <source>
        <dbReference type="Proteomes" id="UP000261580"/>
    </source>
</evidence>
<evidence type="ECO:0000256" key="4">
    <source>
        <dbReference type="ARBA" id="ARBA00022690"/>
    </source>
</evidence>
<reference evidence="10" key="2">
    <citation type="submission" date="2025-09" db="UniProtKB">
        <authorList>
            <consortium name="Ensembl"/>
        </authorList>
    </citation>
    <scope>IDENTIFICATION</scope>
</reference>
<accession>A0A3Q4I4T9</accession>
<dbReference type="GO" id="GO:0071220">
    <property type="term" value="P:cellular response to bacterial lipoprotein"/>
    <property type="evidence" value="ECO:0007669"/>
    <property type="project" value="UniProtKB-ARBA"/>
</dbReference>
<name>A0A3Q4I4T9_NEOBR</name>
<keyword evidence="4" id="KW-0646">Protease inhibitor</keyword>
<evidence type="ECO:0000313" key="10">
    <source>
        <dbReference type="Ensembl" id="ENSNBRP00000029826.1"/>
    </source>
</evidence>
<protein>
    <recommendedName>
        <fullName evidence="7">Cystatin-B</fullName>
    </recommendedName>
    <alternativeName>
        <fullName evidence="8">Stefin-B</fullName>
    </alternativeName>
</protein>
<dbReference type="Proteomes" id="UP000261580">
    <property type="component" value="Unassembled WGS sequence"/>
</dbReference>
<comment type="subcellular location">
    <subcellularLocation>
        <location evidence="1">Cytoplasm</location>
    </subcellularLocation>
</comment>
<evidence type="ECO:0000259" key="9">
    <source>
        <dbReference type="SMART" id="SM00043"/>
    </source>
</evidence>
<dbReference type="InterPro" id="IPR001713">
    <property type="entry name" value="Prot_inh_stefin"/>
</dbReference>
<dbReference type="GO" id="GO:0005829">
    <property type="term" value="C:cytosol"/>
    <property type="evidence" value="ECO:0007669"/>
    <property type="project" value="TreeGrafter"/>
</dbReference>
<dbReference type="AlphaFoldDB" id="A0A3Q4I4T9"/>
<dbReference type="Gene3D" id="3.10.450.10">
    <property type="match status" value="1"/>
</dbReference>